<evidence type="ECO:0000313" key="1">
    <source>
        <dbReference type="EMBL" id="GEE02879.1"/>
    </source>
</evidence>
<name>A0A7I9VBY2_9ACTN</name>
<dbReference type="Proteomes" id="UP000444960">
    <property type="component" value="Unassembled WGS sequence"/>
</dbReference>
<reference evidence="2" key="1">
    <citation type="submission" date="2019-06" db="EMBL/GenBank/DDBJ databases">
        <title>Gordonia isolated from sludge of a wastewater treatment plant.</title>
        <authorList>
            <person name="Tamura T."/>
            <person name="Aoyama K."/>
            <person name="Kang Y."/>
            <person name="Saito S."/>
            <person name="Akiyama N."/>
            <person name="Yazawa K."/>
            <person name="Gonoi T."/>
            <person name="Mikami Y."/>
        </authorList>
    </citation>
    <scope>NUCLEOTIDE SEQUENCE [LARGE SCALE GENOMIC DNA]</scope>
    <source>
        <strain evidence="2">NBRC 107696</strain>
    </source>
</reference>
<organism evidence="1 2">
    <name type="scientific">Gordonia spumicola</name>
    <dbReference type="NCBI Taxonomy" id="589161"/>
    <lineage>
        <taxon>Bacteria</taxon>
        <taxon>Bacillati</taxon>
        <taxon>Actinomycetota</taxon>
        <taxon>Actinomycetes</taxon>
        <taxon>Mycobacteriales</taxon>
        <taxon>Gordoniaceae</taxon>
        <taxon>Gordonia</taxon>
    </lineage>
</organism>
<dbReference type="EMBL" id="BJOV01000005">
    <property type="protein sequence ID" value="GEE02879.1"/>
    <property type="molecule type" value="Genomic_DNA"/>
</dbReference>
<comment type="caution">
    <text evidence="1">The sequence shown here is derived from an EMBL/GenBank/DDBJ whole genome shotgun (WGS) entry which is preliminary data.</text>
</comment>
<gene>
    <name evidence="1" type="ORF">nbrc107696_33250</name>
</gene>
<keyword evidence="2" id="KW-1185">Reference proteome</keyword>
<evidence type="ECO:0008006" key="3">
    <source>
        <dbReference type="Google" id="ProtNLM"/>
    </source>
</evidence>
<accession>A0A7I9VBY2</accession>
<dbReference type="OrthoDB" id="8450665at2"/>
<sequence>MTTPETDRTMTAMTDAVMRGRTGDVDGARADLLSIWAGIGPTGDAFHRCTLAHYLADLYPDPALSLVWNVRALDAADALTDQRVAEHTTGVTVAGFYPSLHLNLADDLRRLASFDAAREHLSAARAASPELGSDGYGTMIRRAIDEVGVAVDARDTAPRPSAPGPS</sequence>
<protein>
    <recommendedName>
        <fullName evidence="3">Tetratricopeptide repeat protein</fullName>
    </recommendedName>
</protein>
<evidence type="ECO:0000313" key="2">
    <source>
        <dbReference type="Proteomes" id="UP000444960"/>
    </source>
</evidence>
<dbReference type="RefSeq" id="WP_161896509.1">
    <property type="nucleotide sequence ID" value="NZ_BJOV01000005.1"/>
</dbReference>
<proteinExistence type="predicted"/>
<dbReference type="AlphaFoldDB" id="A0A7I9VBY2"/>